<dbReference type="AlphaFoldDB" id="A0A0H5QQ70"/>
<proteinExistence type="predicted"/>
<dbReference type="PANTHER" id="PTHR13318">
    <property type="entry name" value="PARTNER OF PAIRED, ISOFORM B-RELATED"/>
    <property type="match status" value="1"/>
</dbReference>
<evidence type="ECO:0000313" key="1">
    <source>
        <dbReference type="EMBL" id="CRZ03772.1"/>
    </source>
</evidence>
<sequence>LDISNSMATDDGVVVLATWCTQLRSLSMSNCLNLSDIGMSAVADHCRQITCLRVNDCPALTEFSIGKISFLRSLKHLEMDGNDGATDLALSHIIRGCELLYLSVRRCPLVGDQS</sequence>
<name>A0A0H5QQ70_9EUKA</name>
<protein>
    <submittedName>
        <fullName evidence="1">Uncharacterized protein</fullName>
    </submittedName>
</protein>
<dbReference type="GO" id="GO:0019005">
    <property type="term" value="C:SCF ubiquitin ligase complex"/>
    <property type="evidence" value="ECO:0007669"/>
    <property type="project" value="TreeGrafter"/>
</dbReference>
<dbReference type="GO" id="GO:0031146">
    <property type="term" value="P:SCF-dependent proteasomal ubiquitin-dependent protein catabolic process"/>
    <property type="evidence" value="ECO:0007669"/>
    <property type="project" value="TreeGrafter"/>
</dbReference>
<dbReference type="Gene3D" id="3.80.10.10">
    <property type="entry name" value="Ribonuclease Inhibitor"/>
    <property type="match status" value="1"/>
</dbReference>
<accession>A0A0H5QQ70</accession>
<dbReference type="PANTHER" id="PTHR13318:SF257">
    <property type="entry name" value="F-BOX DOMAIN-CONTAINING PROTEIN"/>
    <property type="match status" value="1"/>
</dbReference>
<dbReference type="SUPFAM" id="SSF52047">
    <property type="entry name" value="RNI-like"/>
    <property type="match status" value="1"/>
</dbReference>
<dbReference type="EMBL" id="HACM01003330">
    <property type="protein sequence ID" value="CRZ03772.1"/>
    <property type="molecule type" value="Transcribed_RNA"/>
</dbReference>
<dbReference type="SMART" id="SM00367">
    <property type="entry name" value="LRR_CC"/>
    <property type="match status" value="2"/>
</dbReference>
<organism evidence="1">
    <name type="scientific">Spongospora subterranea</name>
    <dbReference type="NCBI Taxonomy" id="70186"/>
    <lineage>
        <taxon>Eukaryota</taxon>
        <taxon>Sar</taxon>
        <taxon>Rhizaria</taxon>
        <taxon>Endomyxa</taxon>
        <taxon>Phytomyxea</taxon>
        <taxon>Plasmodiophorida</taxon>
        <taxon>Plasmodiophoridae</taxon>
        <taxon>Spongospora</taxon>
    </lineage>
</organism>
<dbReference type="InterPro" id="IPR032675">
    <property type="entry name" value="LRR_dom_sf"/>
</dbReference>
<reference evidence="1" key="1">
    <citation type="submission" date="2015-04" db="EMBL/GenBank/DDBJ databases">
        <title>The genome sequence of the plant pathogenic Rhizarian Plasmodiophora brassicae reveals insights in its biotrophic life cycle and the origin of chitin synthesis.</title>
        <authorList>
            <person name="Schwelm A."/>
            <person name="Fogelqvist J."/>
            <person name="Knaust A."/>
            <person name="Julke S."/>
            <person name="Lilja T."/>
            <person name="Dhandapani V."/>
            <person name="Bonilla-Rosso G."/>
            <person name="Karlsson M."/>
            <person name="Shevchenko A."/>
            <person name="Choi S.R."/>
            <person name="Kim H.G."/>
            <person name="Park J.Y."/>
            <person name="Lim Y.P."/>
            <person name="Ludwig-Muller J."/>
            <person name="Dixelius C."/>
        </authorList>
    </citation>
    <scope>NUCLEOTIDE SEQUENCE</scope>
    <source>
        <tissue evidence="1">Potato root galls</tissue>
    </source>
</reference>
<feature type="non-terminal residue" evidence="1">
    <location>
        <position position="1"/>
    </location>
</feature>
<dbReference type="InterPro" id="IPR006553">
    <property type="entry name" value="Leu-rich_rpt_Cys-con_subtyp"/>
</dbReference>